<dbReference type="Pfam" id="PF20237">
    <property type="entry name" value="DUF6594"/>
    <property type="match status" value="1"/>
</dbReference>
<protein>
    <recommendedName>
        <fullName evidence="3">DUF6594 domain-containing protein</fullName>
    </recommendedName>
</protein>
<feature type="domain" description="DUF6594" evidence="3">
    <location>
        <begin position="32"/>
        <end position="275"/>
    </location>
</feature>
<dbReference type="InterPro" id="IPR046529">
    <property type="entry name" value="DUF6594"/>
</dbReference>
<accession>A0A2J6RZ64</accession>
<name>A0A2J6RZ64_HYAVF</name>
<feature type="region of interest" description="Disordered" evidence="1">
    <location>
        <begin position="1"/>
        <end position="20"/>
    </location>
</feature>
<keyword evidence="2" id="KW-0472">Membrane</keyword>
<dbReference type="Proteomes" id="UP000235786">
    <property type="component" value="Unassembled WGS sequence"/>
</dbReference>
<gene>
    <name evidence="4" type="ORF">L207DRAFT_422601</name>
</gene>
<keyword evidence="2" id="KW-1133">Transmembrane helix</keyword>
<sequence>MRDVAKEERGRHSSHDKPSKLFLRPPADMSFVAQYMNQDPDLWVFRRFGKLHLFNILCLQQRLAELENTLETKIWNNETTGFDELLPDIKDALREYDNALSMQANYRSYRQPEKHIFSLLEKWWNIYHGRGSALRVGLDFHSEGKRRPQDLASIAALEKTWTHRFIDRNDRLRRFFAKATHIMCVQDDDLGEQLPSTLLYSEENVQRAEAIFLHACFCCLLLCPILALSYVHSKTWKLVILAGSLFATAVLAVGFLNTPNKNALALVAGYAAILVVFLSNGVGS</sequence>
<evidence type="ECO:0000256" key="1">
    <source>
        <dbReference type="SAM" id="MobiDB-lite"/>
    </source>
</evidence>
<dbReference type="EMBL" id="KZ613942">
    <property type="protein sequence ID" value="PMD43785.1"/>
    <property type="molecule type" value="Genomic_DNA"/>
</dbReference>
<keyword evidence="5" id="KW-1185">Reference proteome</keyword>
<proteinExistence type="predicted"/>
<dbReference type="OrthoDB" id="3561189at2759"/>
<evidence type="ECO:0000313" key="4">
    <source>
        <dbReference type="EMBL" id="PMD43785.1"/>
    </source>
</evidence>
<feature type="compositionally biased region" description="Basic and acidic residues" evidence="1">
    <location>
        <begin position="1"/>
        <end position="19"/>
    </location>
</feature>
<evidence type="ECO:0000259" key="3">
    <source>
        <dbReference type="Pfam" id="PF20237"/>
    </source>
</evidence>
<dbReference type="STRING" id="1149755.A0A2J6RZ64"/>
<feature type="transmembrane region" description="Helical" evidence="2">
    <location>
        <begin position="211"/>
        <end position="231"/>
    </location>
</feature>
<dbReference type="PANTHER" id="PTHR34502:SF4">
    <property type="entry name" value="DUF6594 DOMAIN-CONTAINING PROTEIN"/>
    <property type="match status" value="1"/>
</dbReference>
<reference evidence="4 5" key="1">
    <citation type="submission" date="2016-04" db="EMBL/GenBank/DDBJ databases">
        <title>A degradative enzymes factory behind the ericoid mycorrhizal symbiosis.</title>
        <authorList>
            <consortium name="DOE Joint Genome Institute"/>
            <person name="Martino E."/>
            <person name="Morin E."/>
            <person name="Grelet G."/>
            <person name="Kuo A."/>
            <person name="Kohler A."/>
            <person name="Daghino S."/>
            <person name="Barry K."/>
            <person name="Choi C."/>
            <person name="Cichocki N."/>
            <person name="Clum A."/>
            <person name="Copeland A."/>
            <person name="Hainaut M."/>
            <person name="Haridas S."/>
            <person name="Labutti K."/>
            <person name="Lindquist E."/>
            <person name="Lipzen A."/>
            <person name="Khouja H.-R."/>
            <person name="Murat C."/>
            <person name="Ohm R."/>
            <person name="Olson A."/>
            <person name="Spatafora J."/>
            <person name="Veneault-Fourrey C."/>
            <person name="Henrissat B."/>
            <person name="Grigoriev I."/>
            <person name="Martin F."/>
            <person name="Perotto S."/>
        </authorList>
    </citation>
    <scope>NUCLEOTIDE SEQUENCE [LARGE SCALE GENOMIC DNA]</scope>
    <source>
        <strain evidence="4 5">F</strain>
    </source>
</reference>
<dbReference type="PANTHER" id="PTHR34502">
    <property type="entry name" value="DUF6594 DOMAIN-CONTAINING PROTEIN-RELATED"/>
    <property type="match status" value="1"/>
</dbReference>
<evidence type="ECO:0000313" key="5">
    <source>
        <dbReference type="Proteomes" id="UP000235786"/>
    </source>
</evidence>
<keyword evidence="2" id="KW-0812">Transmembrane</keyword>
<evidence type="ECO:0000256" key="2">
    <source>
        <dbReference type="SAM" id="Phobius"/>
    </source>
</evidence>
<feature type="transmembrane region" description="Helical" evidence="2">
    <location>
        <begin position="263"/>
        <end position="283"/>
    </location>
</feature>
<feature type="transmembrane region" description="Helical" evidence="2">
    <location>
        <begin position="238"/>
        <end position="257"/>
    </location>
</feature>
<organism evidence="4 5">
    <name type="scientific">Hyaloscypha variabilis (strain UAMH 11265 / GT02V1 / F)</name>
    <name type="common">Meliniomyces variabilis</name>
    <dbReference type="NCBI Taxonomy" id="1149755"/>
    <lineage>
        <taxon>Eukaryota</taxon>
        <taxon>Fungi</taxon>
        <taxon>Dikarya</taxon>
        <taxon>Ascomycota</taxon>
        <taxon>Pezizomycotina</taxon>
        <taxon>Leotiomycetes</taxon>
        <taxon>Helotiales</taxon>
        <taxon>Hyaloscyphaceae</taxon>
        <taxon>Hyaloscypha</taxon>
        <taxon>Hyaloscypha variabilis</taxon>
    </lineage>
</organism>
<dbReference type="AlphaFoldDB" id="A0A2J6RZ64"/>